<dbReference type="InterPro" id="IPR001466">
    <property type="entry name" value="Beta-lactam-related"/>
</dbReference>
<evidence type="ECO:0000313" key="2">
    <source>
        <dbReference type="EMBL" id="CCD42793.1"/>
    </source>
</evidence>
<name>G2XPI7_BOTF4</name>
<dbReference type="EMBL" id="FQ790248">
    <property type="protein sequence ID" value="CCD42793.1"/>
    <property type="molecule type" value="Genomic_DNA"/>
</dbReference>
<protein>
    <submittedName>
        <fullName evidence="2">Similar to carboxylesterase</fullName>
    </submittedName>
</protein>
<dbReference type="OrthoDB" id="3532741at2759"/>
<dbReference type="Pfam" id="PF00144">
    <property type="entry name" value="Beta-lactamase"/>
    <property type="match status" value="1"/>
</dbReference>
<evidence type="ECO:0000259" key="1">
    <source>
        <dbReference type="Pfam" id="PF00144"/>
    </source>
</evidence>
<dbReference type="InterPro" id="IPR012338">
    <property type="entry name" value="Beta-lactam/transpept-like"/>
</dbReference>
<dbReference type="SUPFAM" id="SSF56601">
    <property type="entry name" value="beta-lactamase/transpeptidase-like"/>
    <property type="match status" value="1"/>
</dbReference>
<reference evidence="3" key="1">
    <citation type="journal article" date="2011" name="PLoS Genet.">
        <title>Genomic analysis of the necrotrophic fungal pathogens Sclerotinia sclerotiorum and Botrytis cinerea.</title>
        <authorList>
            <person name="Amselem J."/>
            <person name="Cuomo C.A."/>
            <person name="van Kan J.A."/>
            <person name="Viaud M."/>
            <person name="Benito E.P."/>
            <person name="Couloux A."/>
            <person name="Coutinho P.M."/>
            <person name="de Vries R.P."/>
            <person name="Dyer P.S."/>
            <person name="Fillinger S."/>
            <person name="Fournier E."/>
            <person name="Gout L."/>
            <person name="Hahn M."/>
            <person name="Kohn L."/>
            <person name="Lapalu N."/>
            <person name="Plummer K.M."/>
            <person name="Pradier J.M."/>
            <person name="Quevillon E."/>
            <person name="Sharon A."/>
            <person name="Simon A."/>
            <person name="ten Have A."/>
            <person name="Tudzynski B."/>
            <person name="Tudzynski P."/>
            <person name="Wincker P."/>
            <person name="Andrew M."/>
            <person name="Anthouard V."/>
            <person name="Beever R.E."/>
            <person name="Beffa R."/>
            <person name="Benoit I."/>
            <person name="Bouzid O."/>
            <person name="Brault B."/>
            <person name="Chen Z."/>
            <person name="Choquer M."/>
            <person name="Collemare J."/>
            <person name="Cotton P."/>
            <person name="Danchin E.G."/>
            <person name="Da Silva C."/>
            <person name="Gautier A."/>
            <person name="Giraud C."/>
            <person name="Giraud T."/>
            <person name="Gonzalez C."/>
            <person name="Grossetete S."/>
            <person name="Guldener U."/>
            <person name="Henrissat B."/>
            <person name="Howlett B.J."/>
            <person name="Kodira C."/>
            <person name="Kretschmer M."/>
            <person name="Lappartient A."/>
            <person name="Leroch M."/>
            <person name="Levis C."/>
            <person name="Mauceli E."/>
            <person name="Neuveglise C."/>
            <person name="Oeser B."/>
            <person name="Pearson M."/>
            <person name="Poulain J."/>
            <person name="Poussereau N."/>
            <person name="Quesneville H."/>
            <person name="Rascle C."/>
            <person name="Schumacher J."/>
            <person name="Segurens B."/>
            <person name="Sexton A."/>
            <person name="Silva E."/>
            <person name="Sirven C."/>
            <person name="Soanes D.M."/>
            <person name="Talbot N.J."/>
            <person name="Templeton M."/>
            <person name="Yandava C."/>
            <person name="Yarden O."/>
            <person name="Zeng Q."/>
            <person name="Rollins J.A."/>
            <person name="Lebrun M.H."/>
            <person name="Dickman M."/>
        </authorList>
    </citation>
    <scope>NUCLEOTIDE SEQUENCE [LARGE SCALE GENOMIC DNA]</scope>
    <source>
        <strain evidence="3">T4</strain>
    </source>
</reference>
<gene>
    <name evidence="2" type="ORF">BofuT4_P074050.1</name>
</gene>
<dbReference type="HOGENOM" id="CLU_2003576_0_0_1"/>
<feature type="domain" description="Beta-lactamase-related" evidence="1">
    <location>
        <begin position="19"/>
        <end position="97"/>
    </location>
</feature>
<evidence type="ECO:0000313" key="3">
    <source>
        <dbReference type="Proteomes" id="UP000008177"/>
    </source>
</evidence>
<dbReference type="AlphaFoldDB" id="G2XPI7"/>
<dbReference type="InterPro" id="IPR052907">
    <property type="entry name" value="Beta-lactamase/esterase"/>
</dbReference>
<accession>G2XPI7</accession>
<organism evidence="2 3">
    <name type="scientific">Botryotinia fuckeliana (strain T4)</name>
    <name type="common">Noble rot fungus</name>
    <name type="synonym">Botrytis cinerea</name>
    <dbReference type="NCBI Taxonomy" id="999810"/>
    <lineage>
        <taxon>Eukaryota</taxon>
        <taxon>Fungi</taxon>
        <taxon>Dikarya</taxon>
        <taxon>Ascomycota</taxon>
        <taxon>Pezizomycotina</taxon>
        <taxon>Leotiomycetes</taxon>
        <taxon>Helotiales</taxon>
        <taxon>Sclerotiniaceae</taxon>
        <taxon>Botrytis</taxon>
    </lineage>
</organism>
<dbReference type="STRING" id="999810.G2XPI7"/>
<dbReference type="Gene3D" id="3.40.710.10">
    <property type="entry name" value="DD-peptidase/beta-lactamase superfamily"/>
    <property type="match status" value="1"/>
</dbReference>
<proteinExistence type="predicted"/>
<sequence length="124" mass="14168">MEKRIHGHAEPRLMELLEAFQGYLETGEELSASIVANIDEENVVDVWGGFHTHDKTENWEHDTMVNVFSTTKTICALNSLILIDRGLLSINDTVHKFRAELESHALRLDKSYQIRLDFQAGNCK</sequence>
<dbReference type="PANTHER" id="PTHR43319">
    <property type="entry name" value="BETA-LACTAMASE-RELATED"/>
    <property type="match status" value="1"/>
</dbReference>
<dbReference type="InParanoid" id="G2XPI7"/>
<dbReference type="Proteomes" id="UP000008177">
    <property type="component" value="Unplaced contigs"/>
</dbReference>
<dbReference type="PANTHER" id="PTHR43319:SF3">
    <property type="entry name" value="BETA-LACTAMASE-RELATED DOMAIN-CONTAINING PROTEIN"/>
    <property type="match status" value="1"/>
</dbReference>